<dbReference type="InterPro" id="IPR006059">
    <property type="entry name" value="SBP"/>
</dbReference>
<dbReference type="Pfam" id="PF13416">
    <property type="entry name" value="SBP_bac_8"/>
    <property type="match status" value="1"/>
</dbReference>
<dbReference type="Gene3D" id="3.40.190.10">
    <property type="entry name" value="Periplasmic binding protein-like II"/>
    <property type="match status" value="2"/>
</dbReference>
<dbReference type="CDD" id="cd13589">
    <property type="entry name" value="PBP2_polyamine_RpCGA009"/>
    <property type="match status" value="1"/>
</dbReference>
<evidence type="ECO:0000313" key="4">
    <source>
        <dbReference type="Proteomes" id="UP000232163"/>
    </source>
</evidence>
<dbReference type="KEGG" id="pht:BLM14_27690"/>
<dbReference type="PANTHER" id="PTHR30222:SF2">
    <property type="entry name" value="ABC TRANSPORTER SUBSTRATE-BINDING PROTEIN"/>
    <property type="match status" value="1"/>
</dbReference>
<proteinExistence type="predicted"/>
<keyword evidence="2" id="KW-0574">Periplasm</keyword>
<dbReference type="PANTHER" id="PTHR30222">
    <property type="entry name" value="SPERMIDINE/PUTRESCINE-BINDING PERIPLASMIC PROTEIN"/>
    <property type="match status" value="1"/>
</dbReference>
<gene>
    <name evidence="3" type="ORF">B5P45_08495</name>
</gene>
<dbReference type="SUPFAM" id="SSF53850">
    <property type="entry name" value="Periplasmic binding protein-like II"/>
    <property type="match status" value="1"/>
</dbReference>
<organism evidence="3 4">
    <name type="scientific">Phyllobacterium zundukense</name>
    <dbReference type="NCBI Taxonomy" id="1867719"/>
    <lineage>
        <taxon>Bacteria</taxon>
        <taxon>Pseudomonadati</taxon>
        <taxon>Pseudomonadota</taxon>
        <taxon>Alphaproteobacteria</taxon>
        <taxon>Hyphomicrobiales</taxon>
        <taxon>Phyllobacteriaceae</taxon>
        <taxon>Phyllobacterium</taxon>
    </lineage>
</organism>
<reference evidence="3 4" key="1">
    <citation type="journal article" date="2017" name="Int J Environ Stud">
        <title>Does the Miocene-Pliocene relict legume Oxytropis triphylla form nitrogen-fixing nodules with a combination of bacterial strains?</title>
        <authorList>
            <person name="Safronova V."/>
            <person name="Belimov A."/>
            <person name="Sazanova A."/>
            <person name="Kuznetsova I."/>
            <person name="Popova J."/>
            <person name="Andronov E."/>
            <person name="Verkhozina A."/>
            <person name="Tikhonovich I."/>
        </authorList>
    </citation>
    <scope>NUCLEOTIDE SEQUENCE [LARGE SCALE GENOMIC DNA]</scope>
    <source>
        <strain evidence="3 4">Tri-38</strain>
    </source>
</reference>
<keyword evidence="1" id="KW-0732">Signal</keyword>
<evidence type="ECO:0000256" key="1">
    <source>
        <dbReference type="ARBA" id="ARBA00022729"/>
    </source>
</evidence>
<dbReference type="RefSeq" id="WP_100003357.1">
    <property type="nucleotide sequence ID" value="NZ_CP017943.1"/>
</dbReference>
<dbReference type="AlphaFoldDB" id="A0A2N9W0L8"/>
<accession>A0A2N9W0L8</accession>
<dbReference type="Proteomes" id="UP000232163">
    <property type="component" value="Unassembled WGS sequence"/>
</dbReference>
<name>A0A2N9W0L8_9HYPH</name>
<evidence type="ECO:0000313" key="3">
    <source>
        <dbReference type="EMBL" id="PIO45286.1"/>
    </source>
</evidence>
<evidence type="ECO:0000256" key="2">
    <source>
        <dbReference type="ARBA" id="ARBA00022764"/>
    </source>
</evidence>
<dbReference type="EMBL" id="MZMT01000021">
    <property type="protein sequence ID" value="PIO45286.1"/>
    <property type="molecule type" value="Genomic_DNA"/>
</dbReference>
<dbReference type="OrthoDB" id="9815444at2"/>
<sequence length="363" mass="40058">MIFSPLQAHKNDMLQMNRRDLLKMGTGALCLSALPSSLWAQSKEITLANFGGDAVKATEIAYGEPFTKETGIAVRVDGASPLPGKIKAMVESGNIVWDICEADGFTSQQLGESGVLEPIDYSVVDKANIRPGFVFPFGVHNYTYSYVLAYDKTKFPDGEPTFEDFFNREKYPGKRTLWKYQCGATEPCLLADGVTPDKLYSMSAQEHVKKALAKVKTLEDDIIYWDSGADSQQMFIDEEVIMGVIWSSRAANLEKDTGGRVTWTWKQGLFCPGALVIPKGAPGTKEAQKFLASILVPERQLAALEMLAQGPSNPATLALETHEMKRVDPGYQPNLDQQIVRGEDWYAKNYDAAVAAWYDGIAN</sequence>
<comment type="caution">
    <text evidence="3">The sequence shown here is derived from an EMBL/GenBank/DDBJ whole genome shotgun (WGS) entry which is preliminary data.</text>
</comment>
<protein>
    <recommendedName>
        <fullName evidence="5">Polyamine ABC transporter substrate-binding protein</fullName>
    </recommendedName>
</protein>
<evidence type="ECO:0008006" key="5">
    <source>
        <dbReference type="Google" id="ProtNLM"/>
    </source>
</evidence>
<keyword evidence="4" id="KW-1185">Reference proteome</keyword>